<dbReference type="SUPFAM" id="SSF48371">
    <property type="entry name" value="ARM repeat"/>
    <property type="match status" value="1"/>
</dbReference>
<dbReference type="InterPro" id="IPR010177">
    <property type="entry name" value="Paired_CXXCH_1"/>
</dbReference>
<dbReference type="InterPro" id="IPR019734">
    <property type="entry name" value="TPR_rpt"/>
</dbReference>
<feature type="signal peptide" evidence="3">
    <location>
        <begin position="1"/>
        <end position="21"/>
    </location>
</feature>
<dbReference type="Pfam" id="PF13432">
    <property type="entry name" value="TPR_16"/>
    <property type="match status" value="1"/>
</dbReference>
<evidence type="ECO:0000259" key="4">
    <source>
        <dbReference type="Pfam" id="PF09699"/>
    </source>
</evidence>
<evidence type="ECO:0000256" key="3">
    <source>
        <dbReference type="SAM" id="SignalP"/>
    </source>
</evidence>
<gene>
    <name evidence="5" type="ORF">SAMN05444352_1443</name>
</gene>
<evidence type="ECO:0000313" key="5">
    <source>
        <dbReference type="EMBL" id="SNT34135.1"/>
    </source>
</evidence>
<keyword evidence="1 3" id="KW-0732">Signal</keyword>
<dbReference type="PANTHER" id="PTHR35038:SF8">
    <property type="entry name" value="C-TYPE POLYHEME CYTOCHROME OMCC"/>
    <property type="match status" value="1"/>
</dbReference>
<dbReference type="SMART" id="SM00028">
    <property type="entry name" value="TPR"/>
    <property type="match status" value="3"/>
</dbReference>
<feature type="chain" id="PRO_5011244077" evidence="3">
    <location>
        <begin position="22"/>
        <end position="743"/>
    </location>
</feature>
<keyword evidence="6" id="KW-1185">Reference proteome</keyword>
<evidence type="ECO:0000256" key="2">
    <source>
        <dbReference type="PROSITE-ProRule" id="PRU00339"/>
    </source>
</evidence>
<dbReference type="Pfam" id="PF09699">
    <property type="entry name" value="Paired_CXXCH_1"/>
    <property type="match status" value="1"/>
</dbReference>
<dbReference type="InterPro" id="IPR036280">
    <property type="entry name" value="Multihaem_cyt_sf"/>
</dbReference>
<dbReference type="SUPFAM" id="SSF48695">
    <property type="entry name" value="Multiheme cytochromes"/>
    <property type="match status" value="1"/>
</dbReference>
<name>A0A239LUU4_9PSED</name>
<dbReference type="InterPro" id="IPR011990">
    <property type="entry name" value="TPR-like_helical_dom_sf"/>
</dbReference>
<sequence>MQMPMKYLIPILLLLVTLAEAEPRPPGFRDDGDYVSQDRCTACHTREAAAWATSHHSWSLREARQGNVLGNFDNVEFADPSGVRMRFLRQGEHYVVNTEGEDGQRADFPIAYTFGFDPLQQYLIERPGGRLQSLTVAWDSRPREAGGQRWFSLYPGQRFSPDDALHWTGRYQNWNAMCADCHSGNLRKGYDAASDTFQTTWSEMAVGCQSCHGPGQRHLDWAAGTAKEAGNKGLAVDFHDPAKGYLVEQCARCHSRRETLGAGSQPGQPLLDAMRPVVLSPGLYHADGQMLDEVFEYGSFTQSRMYEKGVTCSNCHEPHSTQLRAEGNDLCKACHNPAGNPRFPSLGKKDYDSPRHHFHQAGAPGSQCVDCHMPPRTYMGVDARRDHALRIPRPDLDGKTGAPDACTTCHKDRSADWAAQAIEGWYGPSVRDTHYGETFARARRHDPAVIRDLAQLIEDTTRPDIVRATAVELGGGYGAGLQGSLLAALRDESAQVRLQAARVIEGQSPGQRLQYLLPLLRDPSLAVRDQAARGLADAQGAGLDTADKERLGVQLADHEQRLLATADLPATRLNLALLLERQGRVDAAIVHYRQALQQDARYVPARTALARLLLARGQGEESAQLLREGLRLQANEPQLAWALGLLLAQQGRNDEAITWLRQARGARAAYNLGLLLERMGRFDEAKSTLLDGLRQAPDDADLRFALAWLAVRRGELPEVGQYCAGSADPRCQRLLQSIRGNGR</sequence>
<dbReference type="Gene3D" id="1.25.40.10">
    <property type="entry name" value="Tetratricopeptide repeat domain"/>
    <property type="match status" value="1"/>
</dbReference>
<dbReference type="InterPro" id="IPR016024">
    <property type="entry name" value="ARM-type_fold"/>
</dbReference>
<dbReference type="STRING" id="1215104.GCA_000730585_00388"/>
<keyword evidence="2" id="KW-0802">TPR repeat</keyword>
<dbReference type="AlphaFoldDB" id="A0A239LUU4"/>
<protein>
    <submittedName>
        <fullName evidence="5">Doubled CXXCH domain-containing protein</fullName>
    </submittedName>
</protein>
<feature type="domain" description="Doubled CXXCH motif" evidence="4">
    <location>
        <begin position="309"/>
        <end position="337"/>
    </location>
</feature>
<dbReference type="InterPro" id="IPR051829">
    <property type="entry name" value="Multiheme_Cytochr_ET"/>
</dbReference>
<dbReference type="PROSITE" id="PS50005">
    <property type="entry name" value="TPR"/>
    <property type="match status" value="1"/>
</dbReference>
<dbReference type="Pfam" id="PF14559">
    <property type="entry name" value="TPR_19"/>
    <property type="match status" value="1"/>
</dbReference>
<dbReference type="Proteomes" id="UP000198407">
    <property type="component" value="Unassembled WGS sequence"/>
</dbReference>
<dbReference type="SUPFAM" id="SSF48452">
    <property type="entry name" value="TPR-like"/>
    <property type="match status" value="1"/>
</dbReference>
<evidence type="ECO:0000256" key="1">
    <source>
        <dbReference type="ARBA" id="ARBA00022729"/>
    </source>
</evidence>
<feature type="repeat" description="TPR" evidence="2">
    <location>
        <begin position="666"/>
        <end position="699"/>
    </location>
</feature>
<evidence type="ECO:0000313" key="6">
    <source>
        <dbReference type="Proteomes" id="UP000198407"/>
    </source>
</evidence>
<dbReference type="EMBL" id="FZOL01000044">
    <property type="protein sequence ID" value="SNT34135.1"/>
    <property type="molecule type" value="Genomic_DNA"/>
</dbReference>
<organism evidence="5 6">
    <name type="scientific">Pseudomonas japonica</name>
    <dbReference type="NCBI Taxonomy" id="256466"/>
    <lineage>
        <taxon>Bacteria</taxon>
        <taxon>Pseudomonadati</taxon>
        <taxon>Pseudomonadota</taxon>
        <taxon>Gammaproteobacteria</taxon>
        <taxon>Pseudomonadales</taxon>
        <taxon>Pseudomonadaceae</taxon>
        <taxon>Pseudomonas</taxon>
    </lineage>
</organism>
<proteinExistence type="predicted"/>
<accession>A0A239LUU4</accession>
<dbReference type="Gene3D" id="1.10.1130.10">
    <property type="entry name" value="Flavocytochrome C3, Chain A"/>
    <property type="match status" value="2"/>
</dbReference>
<dbReference type="InterPro" id="IPR011989">
    <property type="entry name" value="ARM-like"/>
</dbReference>
<reference evidence="6" key="1">
    <citation type="submission" date="2017-06" db="EMBL/GenBank/DDBJ databases">
        <authorList>
            <person name="Varghese N."/>
            <person name="Submissions S."/>
        </authorList>
    </citation>
    <scope>NUCLEOTIDE SEQUENCE [LARGE SCALE GENOMIC DNA]</scope>
    <source>
        <strain evidence="6">DSM 22348</strain>
    </source>
</reference>
<dbReference type="PANTHER" id="PTHR35038">
    <property type="entry name" value="DISSIMILATORY SULFITE REDUCTASE SIRA"/>
    <property type="match status" value="1"/>
</dbReference>
<dbReference type="Gene3D" id="1.25.10.10">
    <property type="entry name" value="Leucine-rich Repeat Variant"/>
    <property type="match status" value="1"/>
</dbReference>